<proteinExistence type="predicted"/>
<accession>Q488H3</accession>
<dbReference type="EMBL" id="CP000083">
    <property type="protein sequence ID" value="AAZ26135.1"/>
    <property type="molecule type" value="Genomic_DNA"/>
</dbReference>
<sequence length="34" mass="3955">MSVRFRKQTSQNIKRQLSDLKADIIFTSKAVWGT</sequence>
<dbReference type="STRING" id="167879.CPS_0793"/>
<organism evidence="1 2">
    <name type="scientific">Colwellia psychrerythraea (strain 34H / ATCC BAA-681)</name>
    <name type="common">Vibrio psychroerythus</name>
    <dbReference type="NCBI Taxonomy" id="167879"/>
    <lineage>
        <taxon>Bacteria</taxon>
        <taxon>Pseudomonadati</taxon>
        <taxon>Pseudomonadota</taxon>
        <taxon>Gammaproteobacteria</taxon>
        <taxon>Alteromonadales</taxon>
        <taxon>Colwelliaceae</taxon>
        <taxon>Colwellia</taxon>
    </lineage>
</organism>
<dbReference type="KEGG" id="cps:CPS_0793"/>
<dbReference type="Proteomes" id="UP000000547">
    <property type="component" value="Chromosome"/>
</dbReference>
<name>Q488H3_COLP3</name>
<gene>
    <name evidence="1" type="ordered locus">CPS_0793</name>
</gene>
<protein>
    <submittedName>
        <fullName evidence="1">Uncharacterized protein</fullName>
    </submittedName>
</protein>
<reference evidence="1" key="1">
    <citation type="journal article" date="2005" name="Proc. Natl. Acad. Sci. U.S.A.">
        <title>The psychrophilic lifestyle as revealed by the genome sequence of Colwellia psychrerythraea 34H through genomic and proteomic analyses.</title>
        <authorList>
            <person name="Methe B.A."/>
            <person name="Nelson K.E."/>
            <person name="Deming J.W."/>
            <person name="Momen B."/>
            <person name="Melamud E."/>
            <person name="Zhang X."/>
            <person name="Moult J."/>
            <person name="Madupu R."/>
            <person name="Nelson W.C."/>
            <person name="Dodson R.J."/>
            <person name="Brinkac L.M."/>
            <person name="Daugherty S.C."/>
            <person name="Durkin A.S."/>
            <person name="DeBoy R.T."/>
            <person name="Kolonay J.F."/>
            <person name="Sullivan S.A."/>
            <person name="Zhou L."/>
            <person name="Davidsen T.M."/>
            <person name="Wu M."/>
            <person name="Huston A.L."/>
            <person name="Lewis M."/>
            <person name="Weaver B."/>
            <person name="Weidman J.F."/>
            <person name="Khouri H."/>
            <person name="Utterback T.R."/>
            <person name="Feldblyum T.V."/>
            <person name="Fraser C.M."/>
        </authorList>
    </citation>
    <scope>NUCLEOTIDE SEQUENCE [LARGE SCALE GENOMIC DNA]</scope>
    <source>
        <strain evidence="1">34H</strain>
    </source>
</reference>
<evidence type="ECO:0000313" key="1">
    <source>
        <dbReference type="EMBL" id="AAZ26135.1"/>
    </source>
</evidence>
<dbReference type="HOGENOM" id="CLU_3373148_0_0_6"/>
<evidence type="ECO:0000313" key="2">
    <source>
        <dbReference type="Proteomes" id="UP000000547"/>
    </source>
</evidence>
<dbReference type="AlphaFoldDB" id="Q488H3"/>